<dbReference type="RefSeq" id="WP_222158688.1">
    <property type="nucleotide sequence ID" value="NZ_CP081864.1"/>
</dbReference>
<dbReference type="NCBIfam" id="TIGR01509">
    <property type="entry name" value="HAD-SF-IA-v3"/>
    <property type="match status" value="1"/>
</dbReference>
<dbReference type="InterPro" id="IPR023198">
    <property type="entry name" value="PGP-like_dom2"/>
</dbReference>
<reference evidence="2 3" key="1">
    <citation type="submission" date="2021-08" db="EMBL/GenBank/DDBJ databases">
        <title>Culture and genomic analysis of Symbiopectobacterium purcellii sp. nov. gen. nov., isolated from the leafhopper Empoasca decipiens.</title>
        <authorList>
            <person name="Nadal-Jimenez P."/>
            <person name="Siozios S."/>
            <person name="Halliday N."/>
            <person name="Camara M."/>
            <person name="Hurst G.D.D."/>
        </authorList>
    </citation>
    <scope>NUCLEOTIDE SEQUENCE [LARGE SCALE GENOMIC DNA]</scope>
    <source>
        <strain evidence="2 3">SyEd1</strain>
    </source>
</reference>
<dbReference type="CDD" id="cd02603">
    <property type="entry name" value="HAD_sEH-N_like"/>
    <property type="match status" value="1"/>
</dbReference>
<keyword evidence="1" id="KW-0479">Metal-binding</keyword>
<dbReference type="Gene3D" id="1.10.150.240">
    <property type="entry name" value="Putative phosphatase, domain 2"/>
    <property type="match status" value="1"/>
</dbReference>
<dbReference type="GO" id="GO:0008877">
    <property type="term" value="F:glucose-1-phosphatase activity"/>
    <property type="evidence" value="ECO:0007669"/>
    <property type="project" value="UniProtKB-EC"/>
</dbReference>
<accession>A0ABX9AK93</accession>
<dbReference type="Gene3D" id="3.40.50.1000">
    <property type="entry name" value="HAD superfamily/HAD-like"/>
    <property type="match status" value="1"/>
</dbReference>
<keyword evidence="2" id="KW-0378">Hydrolase</keyword>
<gene>
    <name evidence="2" type="primary">yihX</name>
    <name evidence="2" type="ORF">K6K13_20970</name>
</gene>
<protein>
    <submittedName>
        <fullName evidence="2">Glucose-1-phosphatase</fullName>
        <ecNumber evidence="2">3.1.3.10</ecNumber>
    </submittedName>
</protein>
<dbReference type="Proteomes" id="UP000825886">
    <property type="component" value="Chromosome"/>
</dbReference>
<dbReference type="PANTHER" id="PTHR43611">
    <property type="entry name" value="ALPHA-D-GLUCOSE 1-PHOSPHATE PHOSPHATASE"/>
    <property type="match status" value="1"/>
</dbReference>
<dbReference type="SUPFAM" id="SSF56784">
    <property type="entry name" value="HAD-like"/>
    <property type="match status" value="1"/>
</dbReference>
<evidence type="ECO:0000313" key="3">
    <source>
        <dbReference type="Proteomes" id="UP000825886"/>
    </source>
</evidence>
<organism evidence="2 3">
    <name type="scientific">Symbiopectobacterium purcellii</name>
    <dbReference type="NCBI Taxonomy" id="2871826"/>
    <lineage>
        <taxon>Bacteria</taxon>
        <taxon>Pseudomonadati</taxon>
        <taxon>Pseudomonadota</taxon>
        <taxon>Gammaproteobacteria</taxon>
        <taxon>Enterobacterales</taxon>
        <taxon>Enterobacteriaceae</taxon>
    </lineage>
</organism>
<dbReference type="PANTHER" id="PTHR43611:SF3">
    <property type="entry name" value="FLAVIN MONONUCLEOTIDE HYDROLASE 1, CHLOROPLATIC"/>
    <property type="match status" value="1"/>
</dbReference>
<dbReference type="InterPro" id="IPR006439">
    <property type="entry name" value="HAD-SF_hydro_IA"/>
</dbReference>
<dbReference type="NCBIfam" id="NF006991">
    <property type="entry name" value="PRK09456.1"/>
    <property type="match status" value="1"/>
</dbReference>
<keyword evidence="3" id="KW-1185">Reference proteome</keyword>
<evidence type="ECO:0000256" key="1">
    <source>
        <dbReference type="ARBA" id="ARBA00022723"/>
    </source>
</evidence>
<dbReference type="SFLD" id="SFLDG01129">
    <property type="entry name" value="C1.5:_HAD__Beta-PGM__Phosphata"/>
    <property type="match status" value="1"/>
</dbReference>
<dbReference type="InterPro" id="IPR036412">
    <property type="entry name" value="HAD-like_sf"/>
</dbReference>
<name>A0ABX9AK93_9ENTR</name>
<dbReference type="EC" id="3.1.3.10" evidence="2"/>
<proteinExistence type="predicted"/>
<dbReference type="EMBL" id="CP081864">
    <property type="protein sequence ID" value="QZN95597.1"/>
    <property type="molecule type" value="Genomic_DNA"/>
</dbReference>
<evidence type="ECO:0000313" key="2">
    <source>
        <dbReference type="EMBL" id="QZN95597.1"/>
    </source>
</evidence>
<dbReference type="SFLD" id="SFLDS00003">
    <property type="entry name" value="Haloacid_Dehalogenase"/>
    <property type="match status" value="1"/>
</dbReference>
<dbReference type="PRINTS" id="PR00413">
    <property type="entry name" value="HADHALOGNASE"/>
</dbReference>
<sequence length="212" mass="23886">MLYIFDLGNVVIDIDFNRVLGVWSKLSGVPLATLKERFTMDEAFELHERGEISDEEFGARLSQEMGMLLSYEQFTAGWQAIFVALRPEVLDVMQQLRQQGHRAVILSNTNRLHCAHWPALFPDVAEAADRLYLSQDIGMRKPEARVYQYVLTQEQATPAQTVFFDDNEQNIAAAQALGIHSVLVTDRDTVPQFFAEHPVSPAHITVANAGKL</sequence>
<dbReference type="Pfam" id="PF00702">
    <property type="entry name" value="Hydrolase"/>
    <property type="match status" value="1"/>
</dbReference>
<dbReference type="InterPro" id="IPR023214">
    <property type="entry name" value="HAD_sf"/>
</dbReference>